<keyword evidence="1" id="KW-0812">Transmembrane</keyword>
<reference evidence="2 3" key="1">
    <citation type="submission" date="2020-05" db="EMBL/GenBank/DDBJ databases">
        <title>Paenibacillus glebae, sp. nov., Paenibacillus humi sp. nov., Paenibacillus pedi sp. nov., Paenibacillus terrestris sp. nov. and Paenibacillus terricola sp. nov., isolated from a forest top soil sample.</title>
        <authorList>
            <person name="Qi S."/>
            <person name="Carlier A."/>
            <person name="Cnockaert M."/>
            <person name="Vandamme P."/>
        </authorList>
    </citation>
    <scope>NUCLEOTIDE SEQUENCE [LARGE SCALE GENOMIC DNA]</scope>
    <source>
        <strain evidence="2 3">LMG 29502</strain>
    </source>
</reference>
<evidence type="ECO:0000313" key="2">
    <source>
        <dbReference type="EMBL" id="NQX44709.1"/>
    </source>
</evidence>
<feature type="transmembrane region" description="Helical" evidence="1">
    <location>
        <begin position="129"/>
        <end position="148"/>
    </location>
</feature>
<comment type="caution">
    <text evidence="2">The sequence shown here is derived from an EMBL/GenBank/DDBJ whole genome shotgun (WGS) entry which is preliminary data.</text>
</comment>
<sequence length="156" mass="17879">MGLHPLGFIVPLFVLLPNLIFIFLPPRNAPESLSSTPLIFTLLERAGQVTCFMMPILFGDLLAAEPLGGSAVLMVICLLIYYGCWVRFYRRKREFSVLFTPWLGIPVPMAVFPALYFLLLSYWLQSWLFAVPACLFTVGHLVNSWSVYQQIRQYRN</sequence>
<dbReference type="Proteomes" id="UP000711047">
    <property type="component" value="Unassembled WGS sequence"/>
</dbReference>
<evidence type="ECO:0000313" key="3">
    <source>
        <dbReference type="Proteomes" id="UP000711047"/>
    </source>
</evidence>
<keyword evidence="1" id="KW-0472">Membrane</keyword>
<proteinExistence type="predicted"/>
<name>A0ABX2DJB3_9BACL</name>
<accession>A0ABX2DJB3</accession>
<protein>
    <submittedName>
        <fullName evidence="2">Uncharacterized protein</fullName>
    </submittedName>
</protein>
<dbReference type="RefSeq" id="WP_173128724.1">
    <property type="nucleotide sequence ID" value="NZ_JABMKX010000002.1"/>
</dbReference>
<keyword evidence="1" id="KW-1133">Transmembrane helix</keyword>
<keyword evidence="3" id="KW-1185">Reference proteome</keyword>
<feature type="transmembrane region" description="Helical" evidence="1">
    <location>
        <begin position="70"/>
        <end position="89"/>
    </location>
</feature>
<gene>
    <name evidence="2" type="ORF">HQN87_05135</name>
</gene>
<organism evidence="2 3">
    <name type="scientific">Paenibacillus tritici</name>
    <dbReference type="NCBI Taxonomy" id="1873425"/>
    <lineage>
        <taxon>Bacteria</taxon>
        <taxon>Bacillati</taxon>
        <taxon>Bacillota</taxon>
        <taxon>Bacilli</taxon>
        <taxon>Bacillales</taxon>
        <taxon>Paenibacillaceae</taxon>
        <taxon>Paenibacillus</taxon>
    </lineage>
</organism>
<feature type="transmembrane region" description="Helical" evidence="1">
    <location>
        <begin position="6"/>
        <end position="24"/>
    </location>
</feature>
<feature type="transmembrane region" description="Helical" evidence="1">
    <location>
        <begin position="101"/>
        <end position="123"/>
    </location>
</feature>
<dbReference type="EMBL" id="JABMKX010000002">
    <property type="protein sequence ID" value="NQX44709.1"/>
    <property type="molecule type" value="Genomic_DNA"/>
</dbReference>
<evidence type="ECO:0000256" key="1">
    <source>
        <dbReference type="SAM" id="Phobius"/>
    </source>
</evidence>